<evidence type="ECO:0000313" key="1">
    <source>
        <dbReference type="EMBL" id="NNV56467.1"/>
    </source>
</evidence>
<accession>A0A8J8FH00</accession>
<evidence type="ECO:0000313" key="2">
    <source>
        <dbReference type="Proteomes" id="UP000598971"/>
    </source>
</evidence>
<comment type="caution">
    <text evidence="1">The sequence shown here is derived from an EMBL/GenBank/DDBJ whole genome shotgun (WGS) entry which is preliminary data.</text>
</comment>
<protein>
    <submittedName>
        <fullName evidence="1">Uncharacterized protein</fullName>
    </submittedName>
</protein>
<name>A0A8J8FH00_9BACT</name>
<organism evidence="1 2">
    <name type="scientific">Limnovirga soli</name>
    <dbReference type="NCBI Taxonomy" id="2656915"/>
    <lineage>
        <taxon>Bacteria</taxon>
        <taxon>Pseudomonadati</taxon>
        <taxon>Bacteroidota</taxon>
        <taxon>Chitinophagia</taxon>
        <taxon>Chitinophagales</taxon>
        <taxon>Chitinophagaceae</taxon>
        <taxon>Limnovirga</taxon>
    </lineage>
</organism>
<dbReference type="Proteomes" id="UP000598971">
    <property type="component" value="Unassembled WGS sequence"/>
</dbReference>
<dbReference type="EMBL" id="WHPF01000009">
    <property type="protein sequence ID" value="NNV56467.1"/>
    <property type="molecule type" value="Genomic_DNA"/>
</dbReference>
<dbReference type="RefSeq" id="WP_171608410.1">
    <property type="nucleotide sequence ID" value="NZ_WHPF01000009.1"/>
</dbReference>
<proteinExistence type="predicted"/>
<keyword evidence="2" id="KW-1185">Reference proteome</keyword>
<reference evidence="1" key="1">
    <citation type="submission" date="2019-10" db="EMBL/GenBank/DDBJ databases">
        <title>Draft genome sequence of Panacibacter sp. KCS-6.</title>
        <authorList>
            <person name="Yim K.J."/>
        </authorList>
    </citation>
    <scope>NUCLEOTIDE SEQUENCE</scope>
    <source>
        <strain evidence="1">KCS-6</strain>
    </source>
</reference>
<gene>
    <name evidence="1" type="ORF">GD597_13430</name>
</gene>
<sequence>MEQHQHTPPPYIAMANALQQAMFYCFNDASERIPVGRIEAFNFIDDNTIQLSTNYFPVTEKSWNVFAAELHFYKKGMSESLQLHGIALFENMAEGKVQFNIKNAAYFVNSTQVKPDQSFITTLLKPYLYFYKKSAELLQHTFKKKSTSGIFN</sequence>
<dbReference type="AlphaFoldDB" id="A0A8J8FH00"/>